<proteinExistence type="predicted"/>
<keyword evidence="3" id="KW-0804">Transcription</keyword>
<evidence type="ECO:0000256" key="1">
    <source>
        <dbReference type="ARBA" id="ARBA00023015"/>
    </source>
</evidence>
<keyword evidence="1" id="KW-0805">Transcription regulation</keyword>
<keyword evidence="6" id="KW-1185">Reference proteome</keyword>
<dbReference type="SMART" id="SM00345">
    <property type="entry name" value="HTH_GNTR"/>
    <property type="match status" value="1"/>
</dbReference>
<dbReference type="Pfam" id="PF00392">
    <property type="entry name" value="GntR"/>
    <property type="match status" value="1"/>
</dbReference>
<dbReference type="SUPFAM" id="SSF46785">
    <property type="entry name" value="Winged helix' DNA-binding domain"/>
    <property type="match status" value="1"/>
</dbReference>
<reference evidence="5 6" key="1">
    <citation type="submission" date="2016-06" db="EMBL/GenBank/DDBJ databases">
        <authorList>
            <person name="Kjaerup R.B."/>
            <person name="Dalgaard T.S."/>
            <person name="Juul-Madsen H.R."/>
        </authorList>
    </citation>
    <scope>NUCLEOTIDE SEQUENCE [LARGE SCALE GENOMIC DNA]</scope>
    <source>
        <strain evidence="5 6">DSM 45248</strain>
    </source>
</reference>
<dbReference type="PANTHER" id="PTHR44846">
    <property type="entry name" value="MANNOSYL-D-GLYCERATE TRANSPORT/METABOLISM SYSTEM REPRESSOR MNGR-RELATED"/>
    <property type="match status" value="1"/>
</dbReference>
<protein>
    <submittedName>
        <fullName evidence="5">Regulatory protein, gntR family</fullName>
    </submittedName>
</protein>
<evidence type="ECO:0000313" key="5">
    <source>
        <dbReference type="EMBL" id="SBT44561.1"/>
    </source>
</evidence>
<dbReference type="InterPro" id="IPR050679">
    <property type="entry name" value="Bact_HTH_transcr_reg"/>
</dbReference>
<dbReference type="PATRIC" id="fig|299146.4.peg.2166"/>
<accession>A0A1A8ZKG7</accession>
<dbReference type="OrthoDB" id="3575876at2"/>
<keyword evidence="2" id="KW-0238">DNA-binding</keyword>
<dbReference type="Gene3D" id="1.10.10.10">
    <property type="entry name" value="Winged helix-like DNA-binding domain superfamily/Winged helix DNA-binding domain"/>
    <property type="match status" value="1"/>
</dbReference>
<evidence type="ECO:0000313" key="6">
    <source>
        <dbReference type="Proteomes" id="UP000198765"/>
    </source>
</evidence>
<dbReference type="PROSITE" id="PS50949">
    <property type="entry name" value="HTH_GNTR"/>
    <property type="match status" value="1"/>
</dbReference>
<evidence type="ECO:0000256" key="2">
    <source>
        <dbReference type="ARBA" id="ARBA00023125"/>
    </source>
</evidence>
<dbReference type="InterPro" id="IPR000524">
    <property type="entry name" value="Tscrpt_reg_HTH_GntR"/>
</dbReference>
<dbReference type="AlphaFoldDB" id="A0A1A8ZKG7"/>
<dbReference type="EMBL" id="LT594324">
    <property type="protein sequence ID" value="SBT44561.1"/>
    <property type="molecule type" value="Genomic_DNA"/>
</dbReference>
<dbReference type="GO" id="GO:0003700">
    <property type="term" value="F:DNA-binding transcription factor activity"/>
    <property type="evidence" value="ECO:0007669"/>
    <property type="project" value="InterPro"/>
</dbReference>
<organism evidence="5 6">
    <name type="scientific">Micromonospora narathiwatensis</name>
    <dbReference type="NCBI Taxonomy" id="299146"/>
    <lineage>
        <taxon>Bacteria</taxon>
        <taxon>Bacillati</taxon>
        <taxon>Actinomycetota</taxon>
        <taxon>Actinomycetes</taxon>
        <taxon>Micromonosporales</taxon>
        <taxon>Micromonosporaceae</taxon>
        <taxon>Micromonospora</taxon>
    </lineage>
</organism>
<feature type="domain" description="HTH gntR-type" evidence="4">
    <location>
        <begin position="5"/>
        <end position="73"/>
    </location>
</feature>
<dbReference type="Proteomes" id="UP000198765">
    <property type="component" value="Chromosome I"/>
</dbReference>
<evidence type="ECO:0000256" key="3">
    <source>
        <dbReference type="ARBA" id="ARBA00023163"/>
    </source>
</evidence>
<gene>
    <name evidence="5" type="ORF">GA0070621_2098</name>
</gene>
<dbReference type="GO" id="GO:0003677">
    <property type="term" value="F:DNA binding"/>
    <property type="evidence" value="ECO:0007669"/>
    <property type="project" value="UniProtKB-KW"/>
</dbReference>
<dbReference type="InterPro" id="IPR036390">
    <property type="entry name" value="WH_DNA-bd_sf"/>
</dbReference>
<name>A0A1A8ZKG7_9ACTN</name>
<dbReference type="CDD" id="cd07377">
    <property type="entry name" value="WHTH_GntR"/>
    <property type="match status" value="1"/>
</dbReference>
<sequence>MPYAQPLWRQIRDDLRAKVRAGIYPPGSKLPSARLLAEEYDTSHVTVRRALDSMIELGELVGRMGIGVFVADTSEQDS</sequence>
<dbReference type="InterPro" id="IPR036388">
    <property type="entry name" value="WH-like_DNA-bd_sf"/>
</dbReference>
<dbReference type="RefSeq" id="WP_091193938.1">
    <property type="nucleotide sequence ID" value="NZ_LT594324.1"/>
</dbReference>
<evidence type="ECO:0000259" key="4">
    <source>
        <dbReference type="PROSITE" id="PS50949"/>
    </source>
</evidence>